<accession>A0AAW0G5C1</accession>
<reference evidence="2 3" key="1">
    <citation type="submission" date="2022-09" db="EMBL/GenBank/DDBJ databases">
        <authorList>
            <person name="Palmer J.M."/>
        </authorList>
    </citation>
    <scope>NUCLEOTIDE SEQUENCE [LARGE SCALE GENOMIC DNA]</scope>
    <source>
        <strain evidence="2 3">DSM 7382</strain>
    </source>
</reference>
<dbReference type="EMBL" id="JASBNA010000009">
    <property type="protein sequence ID" value="KAK7688853.1"/>
    <property type="molecule type" value="Genomic_DNA"/>
</dbReference>
<dbReference type="Proteomes" id="UP001385951">
    <property type="component" value="Unassembled WGS sequence"/>
</dbReference>
<evidence type="ECO:0000313" key="2">
    <source>
        <dbReference type="EMBL" id="KAK7688853.1"/>
    </source>
</evidence>
<dbReference type="AlphaFoldDB" id="A0AAW0G5C1"/>
<evidence type="ECO:0000313" key="3">
    <source>
        <dbReference type="Proteomes" id="UP001385951"/>
    </source>
</evidence>
<organism evidence="2 3">
    <name type="scientific">Cerrena zonata</name>
    <dbReference type="NCBI Taxonomy" id="2478898"/>
    <lineage>
        <taxon>Eukaryota</taxon>
        <taxon>Fungi</taxon>
        <taxon>Dikarya</taxon>
        <taxon>Basidiomycota</taxon>
        <taxon>Agaricomycotina</taxon>
        <taxon>Agaricomycetes</taxon>
        <taxon>Polyporales</taxon>
        <taxon>Cerrenaceae</taxon>
        <taxon>Cerrena</taxon>
    </lineage>
</organism>
<feature type="transmembrane region" description="Helical" evidence="1">
    <location>
        <begin position="14"/>
        <end position="34"/>
    </location>
</feature>
<keyword evidence="1" id="KW-1133">Transmembrane helix</keyword>
<name>A0AAW0G5C1_9APHY</name>
<protein>
    <recommendedName>
        <fullName evidence="4">Vomeronasal type-1 receptor</fullName>
    </recommendedName>
</protein>
<keyword evidence="1" id="KW-0812">Transmembrane</keyword>
<comment type="caution">
    <text evidence="2">The sequence shown here is derived from an EMBL/GenBank/DDBJ whole genome shotgun (WGS) entry which is preliminary data.</text>
</comment>
<keyword evidence="1" id="KW-0472">Membrane</keyword>
<keyword evidence="3" id="KW-1185">Reference proteome</keyword>
<gene>
    <name evidence="2" type="ORF">QCA50_007542</name>
</gene>
<sequence>MCRGDMESNLLGTLSNIIFAIHIFCSVVAQWGILSIKSVNLFDSFPTKSGRALPRKFFCTATYTNGRNPPRS</sequence>
<evidence type="ECO:0000256" key="1">
    <source>
        <dbReference type="SAM" id="Phobius"/>
    </source>
</evidence>
<proteinExistence type="predicted"/>
<evidence type="ECO:0008006" key="4">
    <source>
        <dbReference type="Google" id="ProtNLM"/>
    </source>
</evidence>